<sequence>MRELLIDRLDRAGMIRRKGMTEAEHRDWLGKMVDRLAYMSRANLAVLAESLLAMGGGRGRNEWPSEVAILTFAEGLQKRPAHDLPLVQSWLRSIEGPAALAGGFEVELLRYLRKCRRPPMAMDMARIRAEAADNRRWVAMAEDRVARGVERPEDRGFLEAYTRDRDFARGLIAAGQERRDEKGAA</sequence>
<proteinExistence type="predicted"/>
<keyword evidence="2" id="KW-1185">Reference proteome</keyword>
<evidence type="ECO:0000313" key="2">
    <source>
        <dbReference type="Proteomes" id="UP001517376"/>
    </source>
</evidence>
<dbReference type="EMBL" id="JAAATW010000001">
    <property type="protein sequence ID" value="NBE05944.1"/>
    <property type="molecule type" value="Genomic_DNA"/>
</dbReference>
<evidence type="ECO:0000313" key="1">
    <source>
        <dbReference type="EMBL" id="NBE05944.1"/>
    </source>
</evidence>
<protein>
    <submittedName>
        <fullName evidence="1">Uncharacterized protein</fullName>
    </submittedName>
</protein>
<accession>A0ABW9Y1U9</accession>
<name>A0ABW9Y1U9_9RHOB</name>
<reference evidence="2" key="1">
    <citation type="submission" date="2020-01" db="EMBL/GenBank/DDBJ databases">
        <title>Sphingomonas sp. strain CSW-10.</title>
        <authorList>
            <person name="Chen W.-M."/>
        </authorList>
    </citation>
    <scope>NUCLEOTIDE SEQUENCE [LARGE SCALE GENOMIC DNA]</scope>
    <source>
        <strain evidence="2">CCP-1</strain>
    </source>
</reference>
<organism evidence="1 2">
    <name type="scientific">Paragemmobacter ruber</name>
    <dbReference type="NCBI Taxonomy" id="1985673"/>
    <lineage>
        <taxon>Bacteria</taxon>
        <taxon>Pseudomonadati</taxon>
        <taxon>Pseudomonadota</taxon>
        <taxon>Alphaproteobacteria</taxon>
        <taxon>Rhodobacterales</taxon>
        <taxon>Paracoccaceae</taxon>
        <taxon>Paragemmobacter</taxon>
    </lineage>
</organism>
<comment type="caution">
    <text evidence="1">The sequence shown here is derived from an EMBL/GenBank/DDBJ whole genome shotgun (WGS) entry which is preliminary data.</text>
</comment>
<gene>
    <name evidence="1" type="ORF">GU920_00175</name>
</gene>
<dbReference type="Proteomes" id="UP001517376">
    <property type="component" value="Unassembled WGS sequence"/>
</dbReference>